<evidence type="ECO:0000313" key="2">
    <source>
        <dbReference type="Proteomes" id="UP000499080"/>
    </source>
</evidence>
<name>A0A4Y2GFV4_ARAVE</name>
<dbReference type="Proteomes" id="UP000499080">
    <property type="component" value="Unassembled WGS sequence"/>
</dbReference>
<proteinExistence type="predicted"/>
<comment type="caution">
    <text evidence="1">The sequence shown here is derived from an EMBL/GenBank/DDBJ whole genome shotgun (WGS) entry which is preliminary data.</text>
</comment>
<reference evidence="1 2" key="1">
    <citation type="journal article" date="2019" name="Sci. Rep.">
        <title>Orb-weaving spider Araneus ventricosus genome elucidates the spidroin gene catalogue.</title>
        <authorList>
            <person name="Kono N."/>
            <person name="Nakamura H."/>
            <person name="Ohtoshi R."/>
            <person name="Moran D.A.P."/>
            <person name="Shinohara A."/>
            <person name="Yoshida Y."/>
            <person name="Fujiwara M."/>
            <person name="Mori M."/>
            <person name="Tomita M."/>
            <person name="Arakawa K."/>
        </authorList>
    </citation>
    <scope>NUCLEOTIDE SEQUENCE [LARGE SCALE GENOMIC DNA]</scope>
</reference>
<accession>A0A4Y2GFV4</accession>
<evidence type="ECO:0000313" key="1">
    <source>
        <dbReference type="EMBL" id="GBM50904.1"/>
    </source>
</evidence>
<protein>
    <submittedName>
        <fullName evidence="1">Uncharacterized protein</fullName>
    </submittedName>
</protein>
<dbReference type="AlphaFoldDB" id="A0A4Y2GFV4"/>
<dbReference type="EMBL" id="BGPR01001314">
    <property type="protein sequence ID" value="GBM50904.1"/>
    <property type="molecule type" value="Genomic_DNA"/>
</dbReference>
<gene>
    <name evidence="1" type="ORF">AVEN_54339_1</name>
</gene>
<keyword evidence="2" id="KW-1185">Reference proteome</keyword>
<organism evidence="1 2">
    <name type="scientific">Araneus ventricosus</name>
    <name type="common">Orbweaver spider</name>
    <name type="synonym">Epeira ventricosa</name>
    <dbReference type="NCBI Taxonomy" id="182803"/>
    <lineage>
        <taxon>Eukaryota</taxon>
        <taxon>Metazoa</taxon>
        <taxon>Ecdysozoa</taxon>
        <taxon>Arthropoda</taxon>
        <taxon>Chelicerata</taxon>
        <taxon>Arachnida</taxon>
        <taxon>Araneae</taxon>
        <taxon>Araneomorphae</taxon>
        <taxon>Entelegynae</taxon>
        <taxon>Araneoidea</taxon>
        <taxon>Araneidae</taxon>
        <taxon>Araneus</taxon>
    </lineage>
</organism>
<sequence length="89" mass="9460">MGSHGPFSAPNGIPPLKREESLFLPAMLSIVIGVVEKQVPSLSNTISSQIYQVSVSKLPICERKIGGGAQFRSLSAEFEGASNDGLRCQ</sequence>